<keyword evidence="1" id="KW-0472">Membrane</keyword>
<evidence type="ECO:0000313" key="2">
    <source>
        <dbReference type="EMBL" id="KAI3956130.1"/>
    </source>
</evidence>
<keyword evidence="1" id="KW-1133">Transmembrane helix</keyword>
<organism evidence="2 3">
    <name type="scientific">Papaver atlanticum</name>
    <dbReference type="NCBI Taxonomy" id="357466"/>
    <lineage>
        <taxon>Eukaryota</taxon>
        <taxon>Viridiplantae</taxon>
        <taxon>Streptophyta</taxon>
        <taxon>Embryophyta</taxon>
        <taxon>Tracheophyta</taxon>
        <taxon>Spermatophyta</taxon>
        <taxon>Magnoliopsida</taxon>
        <taxon>Ranunculales</taxon>
        <taxon>Papaveraceae</taxon>
        <taxon>Papaveroideae</taxon>
        <taxon>Papaver</taxon>
    </lineage>
</organism>
<feature type="transmembrane region" description="Helical" evidence="1">
    <location>
        <begin position="55"/>
        <end position="72"/>
    </location>
</feature>
<keyword evidence="1" id="KW-0812">Transmembrane</keyword>
<comment type="caution">
    <text evidence="2">The sequence shown here is derived from an EMBL/GenBank/DDBJ whole genome shotgun (WGS) entry which is preliminary data.</text>
</comment>
<dbReference type="AlphaFoldDB" id="A0AAD4XWD2"/>
<evidence type="ECO:0000313" key="3">
    <source>
        <dbReference type="Proteomes" id="UP001202328"/>
    </source>
</evidence>
<evidence type="ECO:0000256" key="1">
    <source>
        <dbReference type="SAM" id="Phobius"/>
    </source>
</evidence>
<keyword evidence="3" id="KW-1185">Reference proteome</keyword>
<proteinExistence type="predicted"/>
<dbReference type="EMBL" id="JAJJMB010001710">
    <property type="protein sequence ID" value="KAI3956130.1"/>
    <property type="molecule type" value="Genomic_DNA"/>
</dbReference>
<protein>
    <submittedName>
        <fullName evidence="2">Uncharacterized protein</fullName>
    </submittedName>
</protein>
<accession>A0AAD4XWD2</accession>
<sequence>MLVISFLVKCNNHCTGMLSAKLTSANLDVIQLDLGVVGIFLSLCRLGWQFGYHGLWFFWIFAAVYIIVHTNVN</sequence>
<dbReference type="Proteomes" id="UP001202328">
    <property type="component" value="Unassembled WGS sequence"/>
</dbReference>
<gene>
    <name evidence="2" type="ORF">MKW98_027444</name>
</gene>
<reference evidence="2" key="1">
    <citation type="submission" date="2022-04" db="EMBL/GenBank/DDBJ databases">
        <title>A functionally conserved STORR gene fusion in Papaver species that diverged 16.8 million years ago.</title>
        <authorList>
            <person name="Catania T."/>
        </authorList>
    </citation>
    <scope>NUCLEOTIDE SEQUENCE</scope>
    <source>
        <strain evidence="2">S-188037</strain>
    </source>
</reference>
<name>A0AAD4XWD2_9MAGN</name>